<evidence type="ECO:0000313" key="4">
    <source>
        <dbReference type="EMBL" id="RVT88425.1"/>
    </source>
</evidence>
<dbReference type="InterPro" id="IPR005105">
    <property type="entry name" value="GlnD_Uridyltrans_N"/>
</dbReference>
<organism evidence="4 5">
    <name type="scientific">Inhella crocodyli</name>
    <dbReference type="NCBI Taxonomy" id="2499851"/>
    <lineage>
        <taxon>Bacteria</taxon>
        <taxon>Pseudomonadati</taxon>
        <taxon>Pseudomonadota</taxon>
        <taxon>Betaproteobacteria</taxon>
        <taxon>Burkholderiales</taxon>
        <taxon>Sphaerotilaceae</taxon>
        <taxon>Inhella</taxon>
    </lineage>
</organism>
<protein>
    <submittedName>
        <fullName evidence="4">CBS domain-containing protein</fullName>
    </submittedName>
</protein>
<dbReference type="InterPro" id="IPR051257">
    <property type="entry name" value="Diverse_CBS-Domain"/>
</dbReference>
<dbReference type="OrthoDB" id="9808528at2"/>
<dbReference type="AlphaFoldDB" id="A0A3S2V4W0"/>
<evidence type="ECO:0000313" key="5">
    <source>
        <dbReference type="Proteomes" id="UP000288587"/>
    </source>
</evidence>
<evidence type="ECO:0000256" key="2">
    <source>
        <dbReference type="PROSITE-ProRule" id="PRU00703"/>
    </source>
</evidence>
<dbReference type="Gene3D" id="3.10.580.10">
    <property type="entry name" value="CBS-domain"/>
    <property type="match status" value="1"/>
</dbReference>
<keyword evidence="5" id="KW-1185">Reference proteome</keyword>
<dbReference type="PANTHER" id="PTHR43080:SF2">
    <property type="entry name" value="CBS DOMAIN-CONTAINING PROTEIN"/>
    <property type="match status" value="1"/>
</dbReference>
<dbReference type="Proteomes" id="UP000288587">
    <property type="component" value="Unassembled WGS sequence"/>
</dbReference>
<gene>
    <name evidence="4" type="ORF">EOD73_05445</name>
</gene>
<dbReference type="GO" id="GO:0008773">
    <property type="term" value="F:[protein-PII] uridylyltransferase activity"/>
    <property type="evidence" value="ECO:0007669"/>
    <property type="project" value="InterPro"/>
</dbReference>
<dbReference type="SUPFAM" id="SSF54631">
    <property type="entry name" value="CBS-domain pair"/>
    <property type="match status" value="1"/>
</dbReference>
<evidence type="ECO:0000259" key="3">
    <source>
        <dbReference type="PROSITE" id="PS51371"/>
    </source>
</evidence>
<dbReference type="InterPro" id="IPR046342">
    <property type="entry name" value="CBS_dom_sf"/>
</dbReference>
<dbReference type="Pfam" id="PF00027">
    <property type="entry name" value="cNMP_binding"/>
    <property type="match status" value="1"/>
</dbReference>
<dbReference type="InterPro" id="IPR018490">
    <property type="entry name" value="cNMP-bd_dom_sf"/>
</dbReference>
<sequence length="638" mass="69370">MSSRFPGSTMSDSPAPHLLQQEMALWRRHAPFDAMAPEALRTLVLAAEQAYFAPEEVIACPDDGPATALFVVKSGLVSAHQGLAELAGGWQYEAGDCFPMAALMNGRAVTATYRADSDVFVWRVPADTVKAVAAVSPPLAAHLSERVLQLLQLAGREQARQATQAALAQQSMERPLRELMRPKVLTVGPDTPLELALRAMSQRRVGSVLVVDADHRPLGILTRDDVLDRVTLPQRPLHTAIGQVMSQPVRSLGVQHTAQEAALLMSRYTLRHVPVVDGERLVGIVSERDLFALSRLSVQRVSSELRAADHVAAVLEQAPRIRELARLLAGQGVGAKTLTGLIAHLNDLLTERLVQLHATALGLDLGQAAWLAFGSEGRGEQTLATDQDNGIVFASEQPDQDRPRWLALGAAVCDSLNEAGFPLCKGGVMARNPDCCRSVQEWREAFLTWLNQGTPEDLLRVSIFFDARPVAGQAAWAEPLRALARGPASARFLRLMAENALRWKPPLSWRGALDPEARHGVLGLDLKANGTALFVEAARLMALAQGIDAVGTRERLLAAGEALGVGEQERQGWAAAFEFLQGLRLQGQLAPGDETASPEGPNWVPIDRLNDLDRRTLRVSLRVAQRLQQRLQLDHLRA</sequence>
<dbReference type="CDD" id="cd00038">
    <property type="entry name" value="CAP_ED"/>
    <property type="match status" value="1"/>
</dbReference>
<dbReference type="Gene3D" id="2.60.120.10">
    <property type="entry name" value="Jelly Rolls"/>
    <property type="match status" value="1"/>
</dbReference>
<dbReference type="CDD" id="cd05401">
    <property type="entry name" value="NT_GlnE_GlnD_like"/>
    <property type="match status" value="1"/>
</dbReference>
<evidence type="ECO:0000256" key="1">
    <source>
        <dbReference type="ARBA" id="ARBA00023122"/>
    </source>
</evidence>
<accession>A0A3S2V4W0</accession>
<dbReference type="EMBL" id="SACM01000001">
    <property type="protein sequence ID" value="RVT88425.1"/>
    <property type="molecule type" value="Genomic_DNA"/>
</dbReference>
<dbReference type="PANTHER" id="PTHR43080">
    <property type="entry name" value="CBS DOMAIN-CONTAINING PROTEIN CBSX3, MITOCHONDRIAL"/>
    <property type="match status" value="1"/>
</dbReference>
<dbReference type="SUPFAM" id="SSF51206">
    <property type="entry name" value="cAMP-binding domain-like"/>
    <property type="match status" value="1"/>
</dbReference>
<dbReference type="InterPro" id="IPR014710">
    <property type="entry name" value="RmlC-like_jellyroll"/>
</dbReference>
<feature type="domain" description="CBS" evidence="3">
    <location>
        <begin position="245"/>
        <end position="303"/>
    </location>
</feature>
<dbReference type="InterPro" id="IPR000595">
    <property type="entry name" value="cNMP-bd_dom"/>
</dbReference>
<reference evidence="4 5" key="1">
    <citation type="submission" date="2019-01" db="EMBL/GenBank/DDBJ databases">
        <authorList>
            <person name="Chen W.-M."/>
        </authorList>
    </citation>
    <scope>NUCLEOTIDE SEQUENCE [LARGE SCALE GENOMIC DNA]</scope>
    <source>
        <strain evidence="4 5">CCP-18</strain>
    </source>
</reference>
<dbReference type="InterPro" id="IPR000644">
    <property type="entry name" value="CBS_dom"/>
</dbReference>
<name>A0A3S2V4W0_9BURK</name>
<dbReference type="Pfam" id="PF10335">
    <property type="entry name" value="DUF294_C"/>
    <property type="match status" value="1"/>
</dbReference>
<comment type="caution">
    <text evidence="4">The sequence shown here is derived from an EMBL/GenBank/DDBJ whole genome shotgun (WGS) entry which is preliminary data.</text>
</comment>
<keyword evidence="1 2" id="KW-0129">CBS domain</keyword>
<dbReference type="Pfam" id="PF00571">
    <property type="entry name" value="CBS"/>
    <property type="match status" value="2"/>
</dbReference>
<dbReference type="InterPro" id="IPR018821">
    <property type="entry name" value="DUF294_put_nucleoTrafse_sb-bd"/>
</dbReference>
<dbReference type="Pfam" id="PF03445">
    <property type="entry name" value="DUF294"/>
    <property type="match status" value="1"/>
</dbReference>
<feature type="domain" description="CBS" evidence="3">
    <location>
        <begin position="180"/>
        <end position="237"/>
    </location>
</feature>
<proteinExistence type="predicted"/>
<dbReference type="SMART" id="SM00116">
    <property type="entry name" value="CBS"/>
    <property type="match status" value="2"/>
</dbReference>
<dbReference type="PROSITE" id="PS51371">
    <property type="entry name" value="CBS"/>
    <property type="match status" value="2"/>
</dbReference>